<dbReference type="GO" id="GO:0008270">
    <property type="term" value="F:zinc ion binding"/>
    <property type="evidence" value="ECO:0007669"/>
    <property type="project" value="InterPro"/>
</dbReference>
<evidence type="ECO:0000313" key="2">
    <source>
        <dbReference type="Proteomes" id="UP000001661"/>
    </source>
</evidence>
<sequence length="127" mass="14438">MKKEFLTAINCMDGRVQEPVIQWLQEEYRKEYVDMITEPGPNLILAEGQPKSNVESIKSRVEISVNKHGSDLVAVVGHYDCAGNPAGKEKQLEDIKSAVDKVKDWDLDAEVIGLWVDKEWKVERVEL</sequence>
<proteinExistence type="predicted"/>
<keyword evidence="2" id="KW-1185">Reference proteome</keyword>
<dbReference type="InterPro" id="IPR036874">
    <property type="entry name" value="Carbonic_anhydrase_sf"/>
</dbReference>
<dbReference type="OrthoDB" id="9794613at2"/>
<dbReference type="SUPFAM" id="SSF53056">
    <property type="entry name" value="beta-carbonic anhydrase, cab"/>
    <property type="match status" value="1"/>
</dbReference>
<evidence type="ECO:0000313" key="1">
    <source>
        <dbReference type="EMBL" id="ADL12881.1"/>
    </source>
</evidence>
<accession>D9QQU0</accession>
<protein>
    <recommendedName>
        <fullName evidence="3">Carbonic anhydrase</fullName>
    </recommendedName>
</protein>
<gene>
    <name evidence="1" type="ordered locus">Acear_1368</name>
</gene>
<dbReference type="EMBL" id="CP002105">
    <property type="protein sequence ID" value="ADL12881.1"/>
    <property type="molecule type" value="Genomic_DNA"/>
</dbReference>
<dbReference type="Pfam" id="PF20393">
    <property type="entry name" value="Pro_CA_2"/>
    <property type="match status" value="1"/>
</dbReference>
<dbReference type="HOGENOM" id="CLU_152017_0_0_9"/>
<dbReference type="AlphaFoldDB" id="D9QQU0"/>
<dbReference type="KEGG" id="aar:Acear_1368"/>
<dbReference type="GO" id="GO:0004089">
    <property type="term" value="F:carbonate dehydratase activity"/>
    <property type="evidence" value="ECO:0007669"/>
    <property type="project" value="InterPro"/>
</dbReference>
<name>D9QQU0_ACEAZ</name>
<organism evidence="1 2">
    <name type="scientific">Acetohalobium arabaticum (strain ATCC 49924 / DSM 5501 / Z-7288)</name>
    <dbReference type="NCBI Taxonomy" id="574087"/>
    <lineage>
        <taxon>Bacteria</taxon>
        <taxon>Bacillati</taxon>
        <taxon>Bacillota</taxon>
        <taxon>Clostridia</taxon>
        <taxon>Halanaerobiales</taxon>
        <taxon>Halobacteroidaceae</taxon>
        <taxon>Acetohalobium</taxon>
    </lineage>
</organism>
<dbReference type="Gene3D" id="3.40.1050.10">
    <property type="entry name" value="Carbonic anhydrase"/>
    <property type="match status" value="1"/>
</dbReference>
<evidence type="ECO:0008006" key="3">
    <source>
        <dbReference type="Google" id="ProtNLM"/>
    </source>
</evidence>
<dbReference type="eggNOG" id="COG1671">
    <property type="taxonomic scope" value="Bacteria"/>
</dbReference>
<dbReference type="InterPro" id="IPR046871">
    <property type="entry name" value="Pro_CA_2"/>
</dbReference>
<reference evidence="1 2" key="1">
    <citation type="journal article" date="2010" name="Stand. Genomic Sci.">
        <title>Complete genome sequence of Acetohalobium arabaticum type strain (Z-7288).</title>
        <authorList>
            <person name="Sikorski J."/>
            <person name="Lapidus A."/>
            <person name="Chertkov O."/>
            <person name="Lucas S."/>
            <person name="Copeland A."/>
            <person name="Glavina Del Rio T."/>
            <person name="Nolan M."/>
            <person name="Tice H."/>
            <person name="Cheng J.F."/>
            <person name="Han C."/>
            <person name="Brambilla E."/>
            <person name="Pitluck S."/>
            <person name="Liolios K."/>
            <person name="Ivanova N."/>
            <person name="Mavromatis K."/>
            <person name="Mikhailova N."/>
            <person name="Pati A."/>
            <person name="Bruce D."/>
            <person name="Detter C."/>
            <person name="Tapia R."/>
            <person name="Goodwin L."/>
            <person name="Chen A."/>
            <person name="Palaniappan K."/>
            <person name="Land M."/>
            <person name="Hauser L."/>
            <person name="Chang Y.J."/>
            <person name="Jeffries C.D."/>
            <person name="Rohde M."/>
            <person name="Goker M."/>
            <person name="Spring S."/>
            <person name="Woyke T."/>
            <person name="Bristow J."/>
            <person name="Eisen J.A."/>
            <person name="Markowitz V."/>
            <person name="Hugenholtz P."/>
            <person name="Kyrpides N.C."/>
            <person name="Klenk H.P."/>
        </authorList>
    </citation>
    <scope>NUCLEOTIDE SEQUENCE [LARGE SCALE GENOMIC DNA]</scope>
    <source>
        <strain evidence="2">ATCC 49924 / DSM 5501 / Z-7288</strain>
    </source>
</reference>
<dbReference type="Proteomes" id="UP000001661">
    <property type="component" value="Chromosome"/>
</dbReference>
<dbReference type="RefSeq" id="WP_013278327.1">
    <property type="nucleotide sequence ID" value="NC_014378.1"/>
</dbReference>